<dbReference type="Pfam" id="PF00403">
    <property type="entry name" value="HMA"/>
    <property type="match status" value="1"/>
</dbReference>
<evidence type="ECO:0000313" key="4">
    <source>
        <dbReference type="Proteomes" id="UP000231343"/>
    </source>
</evidence>
<dbReference type="Gene3D" id="3.30.70.100">
    <property type="match status" value="1"/>
</dbReference>
<feature type="domain" description="HMA" evidence="2">
    <location>
        <begin position="8"/>
        <end position="73"/>
    </location>
</feature>
<sequence>MPLKPAVKKIFISISGTHCASCVSAIENALGSFKGVKSASVNFASEKAKIEYDPALVVEQYEKKYHQIIKKGLCYHKSLDPLKKRARGRRK</sequence>
<dbReference type="AlphaFoldDB" id="A0A2H0Y176"/>
<gene>
    <name evidence="3" type="ORF">COT42_01425</name>
</gene>
<accession>A0A2H0Y176</accession>
<dbReference type="PRINTS" id="PR00942">
    <property type="entry name" value="CUATPASEI"/>
</dbReference>
<dbReference type="PROSITE" id="PS50846">
    <property type="entry name" value="HMA_2"/>
    <property type="match status" value="1"/>
</dbReference>
<dbReference type="InterPro" id="IPR006121">
    <property type="entry name" value="HMA_dom"/>
</dbReference>
<dbReference type="EMBL" id="PEYM01000026">
    <property type="protein sequence ID" value="PIS31306.1"/>
    <property type="molecule type" value="Genomic_DNA"/>
</dbReference>
<evidence type="ECO:0000313" key="3">
    <source>
        <dbReference type="EMBL" id="PIS31306.1"/>
    </source>
</evidence>
<feature type="non-terminal residue" evidence="3">
    <location>
        <position position="91"/>
    </location>
</feature>
<dbReference type="GO" id="GO:0046872">
    <property type="term" value="F:metal ion binding"/>
    <property type="evidence" value="ECO:0007669"/>
    <property type="project" value="UniProtKB-KW"/>
</dbReference>
<proteinExistence type="predicted"/>
<comment type="caution">
    <text evidence="3">The sequence shown here is derived from an EMBL/GenBank/DDBJ whole genome shotgun (WGS) entry which is preliminary data.</text>
</comment>
<protein>
    <recommendedName>
        <fullName evidence="2">HMA domain-containing protein</fullName>
    </recommendedName>
</protein>
<dbReference type="Proteomes" id="UP000231343">
    <property type="component" value="Unassembled WGS sequence"/>
</dbReference>
<name>A0A2H0Y176_UNCSA</name>
<organism evidence="3 4">
    <name type="scientific">Candidatus Saganbacteria bacterium CG08_land_8_20_14_0_20_45_16</name>
    <dbReference type="NCBI Taxonomy" id="2014293"/>
    <lineage>
        <taxon>Bacteria</taxon>
        <taxon>Bacillati</taxon>
        <taxon>Saganbacteria</taxon>
    </lineage>
</organism>
<reference evidence="3 4" key="1">
    <citation type="submission" date="2017-09" db="EMBL/GenBank/DDBJ databases">
        <title>Depth-based differentiation of microbial function through sediment-hosted aquifers and enrichment of novel symbionts in the deep terrestrial subsurface.</title>
        <authorList>
            <person name="Probst A.J."/>
            <person name="Ladd B."/>
            <person name="Jarett J.K."/>
            <person name="Geller-Mcgrath D.E."/>
            <person name="Sieber C.M."/>
            <person name="Emerson J.B."/>
            <person name="Anantharaman K."/>
            <person name="Thomas B.C."/>
            <person name="Malmstrom R."/>
            <person name="Stieglmeier M."/>
            <person name="Klingl A."/>
            <person name="Woyke T."/>
            <person name="Ryan C.M."/>
            <person name="Banfield J.F."/>
        </authorList>
    </citation>
    <scope>NUCLEOTIDE SEQUENCE [LARGE SCALE GENOMIC DNA]</scope>
    <source>
        <strain evidence="3">CG08_land_8_20_14_0_20_45_16</strain>
    </source>
</reference>
<dbReference type="SUPFAM" id="SSF55008">
    <property type="entry name" value="HMA, heavy metal-associated domain"/>
    <property type="match status" value="1"/>
</dbReference>
<dbReference type="FunFam" id="3.30.70.100:FF:000001">
    <property type="entry name" value="ATPase copper transporting beta"/>
    <property type="match status" value="1"/>
</dbReference>
<evidence type="ECO:0000259" key="2">
    <source>
        <dbReference type="PROSITE" id="PS50846"/>
    </source>
</evidence>
<dbReference type="CDD" id="cd00371">
    <property type="entry name" value="HMA"/>
    <property type="match status" value="1"/>
</dbReference>
<dbReference type="InterPro" id="IPR036163">
    <property type="entry name" value="HMA_dom_sf"/>
</dbReference>
<evidence type="ECO:0000256" key="1">
    <source>
        <dbReference type="ARBA" id="ARBA00022723"/>
    </source>
</evidence>
<keyword evidence="1" id="KW-0479">Metal-binding</keyword>